<keyword evidence="3" id="KW-1185">Reference proteome</keyword>
<dbReference type="EMBL" id="MU826362">
    <property type="protein sequence ID" value="KAJ7378826.1"/>
    <property type="molecule type" value="Genomic_DNA"/>
</dbReference>
<dbReference type="PANTHER" id="PTHR34485:SF2">
    <property type="entry name" value="PROLINE RICH, LACRIMAL 1"/>
    <property type="match status" value="1"/>
</dbReference>
<sequence>MKLPNHDPTTHVHPHAMYTVTNVITMLVALLSKHVNVKTVLLEEEDFGRSEWCSAAPLEHSKNTSVTCELHVHLFFGAFQSRGSWSKGSLNTTFTYNSCTLHSVNFQGSALVEGSRRTVVGLTLGVAFFISGHGFAKFDRTLRQFLGISCVTNNRFYEIIKLVYPVVTDILNEMCEDDKERVKEIPPDVLDSWSKAVVTSDGVWHTRGHFSKNASFIIKNYLTGGLLWYGHKCMHGNDDVIEEDPYEGTAKSMEGVLAEQCYQQAKEEGCQINTVWQDGDSTSAKAVNEHHSTAKVYKCGGARGKNIHK</sequence>
<evidence type="ECO:0000313" key="2">
    <source>
        <dbReference type="EMBL" id="KAJ7378826.1"/>
    </source>
</evidence>
<dbReference type="PANTHER" id="PTHR34485">
    <property type="entry name" value="PROLINE-RICH, LACRIMAL 1"/>
    <property type="match status" value="1"/>
</dbReference>
<dbReference type="Pfam" id="PF20700">
    <property type="entry name" value="Mutator"/>
    <property type="match status" value="1"/>
</dbReference>
<name>A0A9W9ZBS4_9CNID</name>
<evidence type="ECO:0000259" key="1">
    <source>
        <dbReference type="Pfam" id="PF20700"/>
    </source>
</evidence>
<feature type="domain" description="Mutator-like transposase" evidence="1">
    <location>
        <begin position="113"/>
        <end position="296"/>
    </location>
</feature>
<gene>
    <name evidence="2" type="ORF">OS493_020424</name>
</gene>
<comment type="caution">
    <text evidence="2">The sequence shown here is derived from an EMBL/GenBank/DDBJ whole genome shotgun (WGS) entry which is preliminary data.</text>
</comment>
<accession>A0A9W9ZBS4</accession>
<dbReference type="InterPro" id="IPR049012">
    <property type="entry name" value="Mutator_transp_dom"/>
</dbReference>
<dbReference type="Proteomes" id="UP001163046">
    <property type="component" value="Unassembled WGS sequence"/>
</dbReference>
<dbReference type="OrthoDB" id="5947716at2759"/>
<proteinExistence type="predicted"/>
<evidence type="ECO:0000313" key="3">
    <source>
        <dbReference type="Proteomes" id="UP001163046"/>
    </source>
</evidence>
<reference evidence="2" key="1">
    <citation type="submission" date="2023-01" db="EMBL/GenBank/DDBJ databases">
        <title>Genome assembly of the deep-sea coral Lophelia pertusa.</title>
        <authorList>
            <person name="Herrera S."/>
            <person name="Cordes E."/>
        </authorList>
    </citation>
    <scope>NUCLEOTIDE SEQUENCE</scope>
    <source>
        <strain evidence="2">USNM1676648</strain>
        <tissue evidence="2">Polyp</tissue>
    </source>
</reference>
<protein>
    <recommendedName>
        <fullName evidence="1">Mutator-like transposase domain-containing protein</fullName>
    </recommendedName>
</protein>
<organism evidence="2 3">
    <name type="scientific">Desmophyllum pertusum</name>
    <dbReference type="NCBI Taxonomy" id="174260"/>
    <lineage>
        <taxon>Eukaryota</taxon>
        <taxon>Metazoa</taxon>
        <taxon>Cnidaria</taxon>
        <taxon>Anthozoa</taxon>
        <taxon>Hexacorallia</taxon>
        <taxon>Scleractinia</taxon>
        <taxon>Caryophylliina</taxon>
        <taxon>Caryophylliidae</taxon>
        <taxon>Desmophyllum</taxon>
    </lineage>
</organism>
<dbReference type="AlphaFoldDB" id="A0A9W9ZBS4"/>